<keyword evidence="4" id="KW-0472">Membrane</keyword>
<reference evidence="6" key="1">
    <citation type="submission" date="2021-01" db="EMBL/GenBank/DDBJ databases">
        <authorList>
            <person name="Li R."/>
            <person name="Bekaert M."/>
        </authorList>
    </citation>
    <scope>NUCLEOTIDE SEQUENCE</scope>
    <source>
        <strain evidence="6">Farmed</strain>
    </source>
</reference>
<dbReference type="PANTHER" id="PTHR15127">
    <property type="entry name" value="HEAVYWEIGHT, ISOFORM A"/>
    <property type="match status" value="1"/>
</dbReference>
<dbReference type="AlphaFoldDB" id="A0A812C6D3"/>
<dbReference type="Proteomes" id="UP000597762">
    <property type="component" value="Unassembled WGS sequence"/>
</dbReference>
<feature type="transmembrane region" description="Helical" evidence="4">
    <location>
        <begin position="131"/>
        <end position="162"/>
    </location>
</feature>
<feature type="compositionally biased region" description="Polar residues" evidence="3">
    <location>
        <begin position="481"/>
        <end position="491"/>
    </location>
</feature>
<dbReference type="Pfam" id="PF00017">
    <property type="entry name" value="SH2"/>
    <property type="match status" value="1"/>
</dbReference>
<evidence type="ECO:0000256" key="1">
    <source>
        <dbReference type="ARBA" id="ARBA00022999"/>
    </source>
</evidence>
<feature type="compositionally biased region" description="Polar residues" evidence="3">
    <location>
        <begin position="345"/>
        <end position="363"/>
    </location>
</feature>
<dbReference type="InterPro" id="IPR036860">
    <property type="entry name" value="SH2_dom_sf"/>
</dbReference>
<evidence type="ECO:0000313" key="6">
    <source>
        <dbReference type="EMBL" id="CAE1256739.1"/>
    </source>
</evidence>
<feature type="compositionally biased region" description="Polar residues" evidence="3">
    <location>
        <begin position="290"/>
        <end position="301"/>
    </location>
</feature>
<keyword evidence="4" id="KW-1133">Transmembrane helix</keyword>
<evidence type="ECO:0000256" key="2">
    <source>
        <dbReference type="PROSITE-ProRule" id="PRU00191"/>
    </source>
</evidence>
<feature type="compositionally biased region" description="Pro residues" evidence="3">
    <location>
        <begin position="589"/>
        <end position="599"/>
    </location>
</feature>
<feature type="transmembrane region" description="Helical" evidence="4">
    <location>
        <begin position="61"/>
        <end position="92"/>
    </location>
</feature>
<feature type="domain" description="SH2" evidence="5">
    <location>
        <begin position="637"/>
        <end position="731"/>
    </location>
</feature>
<dbReference type="PROSITE" id="PS50001">
    <property type="entry name" value="SH2"/>
    <property type="match status" value="1"/>
</dbReference>
<keyword evidence="1 2" id="KW-0727">SH2 domain</keyword>
<dbReference type="EMBL" id="CAHIKZ030001221">
    <property type="protein sequence ID" value="CAE1256739.1"/>
    <property type="molecule type" value="Genomic_DNA"/>
</dbReference>
<proteinExistence type="predicted"/>
<dbReference type="InterPro" id="IPR000980">
    <property type="entry name" value="SH2"/>
</dbReference>
<evidence type="ECO:0000256" key="4">
    <source>
        <dbReference type="SAM" id="Phobius"/>
    </source>
</evidence>
<evidence type="ECO:0000259" key="5">
    <source>
        <dbReference type="PROSITE" id="PS50001"/>
    </source>
</evidence>
<dbReference type="InterPro" id="IPR051846">
    <property type="entry name" value="SH2_domain_adapters"/>
</dbReference>
<gene>
    <name evidence="6" type="ORF">SPHA_30363</name>
</gene>
<dbReference type="SUPFAM" id="SSF55550">
    <property type="entry name" value="SH2 domain"/>
    <property type="match status" value="1"/>
</dbReference>
<keyword evidence="7" id="KW-1185">Reference proteome</keyword>
<name>A0A812C6D3_ACAPH</name>
<feature type="transmembrane region" description="Helical" evidence="4">
    <location>
        <begin position="7"/>
        <end position="27"/>
    </location>
</feature>
<keyword evidence="4" id="KW-0812">Transmembrane</keyword>
<sequence>MKTSFFLSFFFFSLFLSLSSLSFFLFLLSLSSLFFFSFFSLFLLFLLLLFLLSFSSLSSLFFFSFFFFSFSSLSFSFLFLLFLFLFFSFLFFSFFSSFLFFFLFFFFSFSFFLFLLFLFLFFFFSFFFFSFFFFSFFFFSFFFFSFFFFSLSFFFFFSFFFFSFSFFFFSFFFFFLLFLFLFFLSNLFIFFSFSLYIHSHLSINMFLRNVSLGDYSEPIDFRRKGSSVKERQLPSAPPLEDVDPYSEPYQSKQSLDAIEALKRQQSMPNEPENFDYELAKPVFDLADTSGSGNQTDCTTGNIHDGVTVENSPAHGRRVCNTPSKLPSEGSPGCMRGQIVSLPKLTDTSPCSSRDFSSGGNAPLLSSLQAADRQYSSEPDSHSQSSTSSHPSSPSGMTVEPLSESPPVREVTMESQTYEEPWDSEMRKRQLEERVSAAGFHSMPSPTSGDSRLKLGGGSNYEEPWDLARRQKLLQEKFSMAEKSNSIGSCSADSDYLEPRSVRKQSTGGMYEEPWDSMAKQKQLEEKLQATHMKTSPKHQPSAGTPPGGNRVLGDDAGQGNYEVPWDSGERAKAINDLMTGRAPEYRPMSSPPSEAPPSPSHKHRGHWVKQPRPQLAKQMSDKTEAFDPSAPLAKQKWYHGNISRLQAEQLLRVCREGSYLVRKSTSSKGEFSLSIKGCRSIMHIRIANRNEMYILGEFSEPFRTVPDMIHYYGSNILRIKDADHLHLRYPVSVNMV</sequence>
<dbReference type="OrthoDB" id="5914531at2759"/>
<feature type="region of interest" description="Disordered" evidence="3">
    <location>
        <begin position="369"/>
        <end position="456"/>
    </location>
</feature>
<evidence type="ECO:0000313" key="7">
    <source>
        <dbReference type="Proteomes" id="UP000597762"/>
    </source>
</evidence>
<feature type="region of interest" description="Disordered" evidence="3">
    <location>
        <begin position="290"/>
        <end position="336"/>
    </location>
</feature>
<dbReference type="Gene3D" id="3.30.505.10">
    <property type="entry name" value="SH2 domain"/>
    <property type="match status" value="1"/>
</dbReference>
<feature type="compositionally biased region" description="Polar residues" evidence="3">
    <location>
        <begin position="531"/>
        <end position="542"/>
    </location>
</feature>
<feature type="compositionally biased region" description="Basic and acidic residues" evidence="3">
    <location>
        <begin position="423"/>
        <end position="434"/>
    </location>
</feature>
<feature type="transmembrane region" description="Helical" evidence="4">
    <location>
        <begin position="33"/>
        <end position="54"/>
    </location>
</feature>
<accession>A0A812C6D3</accession>
<dbReference type="GO" id="GO:0001784">
    <property type="term" value="F:phosphotyrosine residue binding"/>
    <property type="evidence" value="ECO:0007669"/>
    <property type="project" value="TreeGrafter"/>
</dbReference>
<comment type="caution">
    <text evidence="6">The sequence shown here is derived from an EMBL/GenBank/DDBJ whole genome shotgun (WGS) entry which is preliminary data.</text>
</comment>
<dbReference type="SMART" id="SM00252">
    <property type="entry name" value="SH2"/>
    <property type="match status" value="1"/>
</dbReference>
<feature type="region of interest" description="Disordered" evidence="3">
    <location>
        <begin position="344"/>
        <end position="363"/>
    </location>
</feature>
<feature type="transmembrane region" description="Helical" evidence="4">
    <location>
        <begin position="168"/>
        <end position="197"/>
    </location>
</feature>
<dbReference type="PANTHER" id="PTHR15127:SF32">
    <property type="entry name" value="HEAVYWEIGHT, ISOFORM A"/>
    <property type="match status" value="1"/>
</dbReference>
<feature type="transmembrane region" description="Helical" evidence="4">
    <location>
        <begin position="98"/>
        <end position="124"/>
    </location>
</feature>
<protein>
    <recommendedName>
        <fullName evidence="5">SH2 domain-containing protein</fullName>
    </recommendedName>
</protein>
<feature type="region of interest" description="Disordered" evidence="3">
    <location>
        <begin position="480"/>
        <end position="613"/>
    </location>
</feature>
<feature type="region of interest" description="Disordered" evidence="3">
    <location>
        <begin position="226"/>
        <end position="246"/>
    </location>
</feature>
<evidence type="ECO:0000256" key="3">
    <source>
        <dbReference type="SAM" id="MobiDB-lite"/>
    </source>
</evidence>
<feature type="compositionally biased region" description="Low complexity" evidence="3">
    <location>
        <begin position="375"/>
        <end position="394"/>
    </location>
</feature>
<feature type="compositionally biased region" description="Basic residues" evidence="3">
    <location>
        <begin position="600"/>
        <end position="609"/>
    </location>
</feature>
<organism evidence="6 7">
    <name type="scientific">Acanthosepion pharaonis</name>
    <name type="common">Pharaoh cuttlefish</name>
    <name type="synonym">Sepia pharaonis</name>
    <dbReference type="NCBI Taxonomy" id="158019"/>
    <lineage>
        <taxon>Eukaryota</taxon>
        <taxon>Metazoa</taxon>
        <taxon>Spiralia</taxon>
        <taxon>Lophotrochozoa</taxon>
        <taxon>Mollusca</taxon>
        <taxon>Cephalopoda</taxon>
        <taxon>Coleoidea</taxon>
        <taxon>Decapodiformes</taxon>
        <taxon>Sepiida</taxon>
        <taxon>Sepiina</taxon>
        <taxon>Sepiidae</taxon>
        <taxon>Acanthosepion</taxon>
    </lineage>
</organism>
<dbReference type="PRINTS" id="PR00401">
    <property type="entry name" value="SH2DOMAIN"/>
</dbReference>